<evidence type="ECO:0000313" key="4">
    <source>
        <dbReference type="Proteomes" id="UP000546464"/>
    </source>
</evidence>
<comment type="caution">
    <text evidence="3">The sequence shown here is derived from an EMBL/GenBank/DDBJ whole genome shotgun (WGS) entry which is preliminary data.</text>
</comment>
<dbReference type="InterPro" id="IPR010131">
    <property type="entry name" value="MdtP/NodT-like"/>
</dbReference>
<dbReference type="SUPFAM" id="SSF56954">
    <property type="entry name" value="Outer membrane efflux proteins (OEP)"/>
    <property type="match status" value="1"/>
</dbReference>
<keyword evidence="2" id="KW-0449">Lipoprotein</keyword>
<keyword evidence="4" id="KW-1185">Reference proteome</keyword>
<proteinExistence type="inferred from homology"/>
<organism evidence="3 4">
    <name type="scientific">Ruficoccus amylovorans</name>
    <dbReference type="NCBI Taxonomy" id="1804625"/>
    <lineage>
        <taxon>Bacteria</taxon>
        <taxon>Pseudomonadati</taxon>
        <taxon>Verrucomicrobiota</taxon>
        <taxon>Opitutia</taxon>
        <taxon>Puniceicoccales</taxon>
        <taxon>Cerasicoccaceae</taxon>
        <taxon>Ruficoccus</taxon>
    </lineage>
</organism>
<name>A0A842HG52_9BACT</name>
<reference evidence="3 4" key="1">
    <citation type="submission" date="2020-07" db="EMBL/GenBank/DDBJ databases">
        <authorList>
            <person name="Feng X."/>
        </authorList>
    </citation>
    <scope>NUCLEOTIDE SEQUENCE [LARGE SCALE GENOMIC DNA]</scope>
    <source>
        <strain evidence="3 4">JCM31066</strain>
    </source>
</reference>
<dbReference type="PROSITE" id="PS51257">
    <property type="entry name" value="PROKAR_LIPOPROTEIN"/>
    <property type="match status" value="1"/>
</dbReference>
<dbReference type="AlphaFoldDB" id="A0A842HG52"/>
<dbReference type="RefSeq" id="WP_185676343.1">
    <property type="nucleotide sequence ID" value="NZ_JACHVB010000035.1"/>
</dbReference>
<dbReference type="Gene3D" id="1.20.1600.10">
    <property type="entry name" value="Outer membrane efflux proteins (OEP)"/>
    <property type="match status" value="1"/>
</dbReference>
<sequence>MKRFCSTAAVALVLGGCATPPESEVEQMPAPMSATWTAEHEGLGTPEAVEGAAGERIFPEGWLADMDDPALSALVEEALANNFDLQATAARLQRAEADAAMAGANAWPQLNAGFGGNRRKNNLSGTGLGGLGLGNTSYQSDNYNLAFDLSWELDIWGKVRDGASAALADAQAAAATLQGARLSLAAQTGKAWYNAVEAQLQVELAQETFDSFSQTAEVIQRRFERGVSPALDLRLARAQAAMAGANLELRLQSRDVAVRSLEVLLGRYPANELELAQNLPTVNTPVPAGLPSELLERRPDLIVAERNLAASGKRVSEARKAMLPSISLTGSYGYSSAQLGELLSGSFSVWSLAGNAVQPIFQGRKISANIERTKAIAVQSLAEYGQAALDAFAEVENALQSEAYLVRQVEAFQAAAHENTGAENSAWASYQRGLTDIITVLESQRRAFTSKSDLLATRNQRLQNRINLYLALGGNFGTGSVPEAEVITPLGPRSLPLSETATLSKAP</sequence>
<dbReference type="InterPro" id="IPR003423">
    <property type="entry name" value="OMP_efflux"/>
</dbReference>
<dbReference type="GO" id="GO:0015562">
    <property type="term" value="F:efflux transmembrane transporter activity"/>
    <property type="evidence" value="ECO:0007669"/>
    <property type="project" value="InterPro"/>
</dbReference>
<dbReference type="NCBIfam" id="TIGR01845">
    <property type="entry name" value="outer_NodT"/>
    <property type="match status" value="1"/>
</dbReference>
<dbReference type="Pfam" id="PF02321">
    <property type="entry name" value="OEP"/>
    <property type="match status" value="2"/>
</dbReference>
<dbReference type="EMBL" id="JACHVB010000035">
    <property type="protein sequence ID" value="MBC2595392.1"/>
    <property type="molecule type" value="Genomic_DNA"/>
</dbReference>
<accession>A0A842HG52</accession>
<comment type="similarity">
    <text evidence="1 2">Belongs to the outer membrane factor (OMF) (TC 1.B.17) family.</text>
</comment>
<gene>
    <name evidence="3" type="ORF">H5P28_14080</name>
</gene>
<dbReference type="PANTHER" id="PTHR30203">
    <property type="entry name" value="OUTER MEMBRANE CATION EFFLUX PROTEIN"/>
    <property type="match status" value="1"/>
</dbReference>
<keyword evidence="2" id="KW-0564">Palmitate</keyword>
<evidence type="ECO:0000256" key="2">
    <source>
        <dbReference type="RuleBase" id="RU362097"/>
    </source>
</evidence>
<dbReference type="Gene3D" id="2.20.200.10">
    <property type="entry name" value="Outer membrane efflux proteins (OEP)"/>
    <property type="match status" value="1"/>
</dbReference>
<keyword evidence="2" id="KW-1134">Transmembrane beta strand</keyword>
<evidence type="ECO:0000313" key="3">
    <source>
        <dbReference type="EMBL" id="MBC2595392.1"/>
    </source>
</evidence>
<dbReference type="PANTHER" id="PTHR30203:SF33">
    <property type="entry name" value="BLR4455 PROTEIN"/>
    <property type="match status" value="1"/>
</dbReference>
<dbReference type="Proteomes" id="UP000546464">
    <property type="component" value="Unassembled WGS sequence"/>
</dbReference>
<dbReference type="GO" id="GO:0005886">
    <property type="term" value="C:plasma membrane"/>
    <property type="evidence" value="ECO:0007669"/>
    <property type="project" value="UniProtKB-SubCell"/>
</dbReference>
<evidence type="ECO:0000256" key="1">
    <source>
        <dbReference type="ARBA" id="ARBA00007613"/>
    </source>
</evidence>
<keyword evidence="2" id="KW-0812">Transmembrane</keyword>
<keyword evidence="2" id="KW-0472">Membrane</keyword>
<protein>
    <submittedName>
        <fullName evidence="3">Efflux transporter outer membrane subunit</fullName>
    </submittedName>
</protein>
<comment type="subcellular location">
    <subcellularLocation>
        <location evidence="2">Cell membrane</location>
        <topology evidence="2">Lipid-anchor</topology>
    </subcellularLocation>
</comment>